<name>A0A2P1PQT8_9GAMM</name>
<organism evidence="1 2">
    <name type="scientific">Ahniella affigens</name>
    <dbReference type="NCBI Taxonomy" id="2021234"/>
    <lineage>
        <taxon>Bacteria</taxon>
        <taxon>Pseudomonadati</taxon>
        <taxon>Pseudomonadota</taxon>
        <taxon>Gammaproteobacteria</taxon>
        <taxon>Lysobacterales</taxon>
        <taxon>Rhodanobacteraceae</taxon>
        <taxon>Ahniella</taxon>
    </lineage>
</organism>
<dbReference type="KEGG" id="xba:C7S18_08415"/>
<keyword evidence="2" id="KW-1185">Reference proteome</keyword>
<reference evidence="1 2" key="1">
    <citation type="submission" date="2018-03" db="EMBL/GenBank/DDBJ databases">
        <title>Ahniella affigens gen. nov., sp. nov., a gammaproteobacterium isolated from sandy soil near a stream.</title>
        <authorList>
            <person name="Ko Y."/>
            <person name="Kim J.-H."/>
        </authorList>
    </citation>
    <scope>NUCLEOTIDE SEQUENCE [LARGE SCALE GENOMIC DNA]</scope>
    <source>
        <strain evidence="1 2">D13</strain>
    </source>
</reference>
<evidence type="ECO:0008006" key="3">
    <source>
        <dbReference type="Google" id="ProtNLM"/>
    </source>
</evidence>
<dbReference type="SUPFAM" id="SSF55961">
    <property type="entry name" value="Bet v1-like"/>
    <property type="match status" value="1"/>
</dbReference>
<dbReference type="EMBL" id="CP027860">
    <property type="protein sequence ID" value="AVP97217.1"/>
    <property type="molecule type" value="Genomic_DNA"/>
</dbReference>
<dbReference type="RefSeq" id="WP_106891141.1">
    <property type="nucleotide sequence ID" value="NZ_CP027860.1"/>
</dbReference>
<accession>A0A2P1PQT8</accession>
<dbReference type="AlphaFoldDB" id="A0A2P1PQT8"/>
<gene>
    <name evidence="1" type="ORF">C7S18_08415</name>
</gene>
<evidence type="ECO:0000313" key="1">
    <source>
        <dbReference type="EMBL" id="AVP97217.1"/>
    </source>
</evidence>
<dbReference type="InterPro" id="IPR023393">
    <property type="entry name" value="START-like_dom_sf"/>
</dbReference>
<protein>
    <recommendedName>
        <fullName evidence="3">DUF2505 domain-containing protein</fullName>
    </recommendedName>
</protein>
<dbReference type="Proteomes" id="UP000241074">
    <property type="component" value="Chromosome"/>
</dbReference>
<dbReference type="Gene3D" id="3.30.530.20">
    <property type="match status" value="1"/>
</dbReference>
<evidence type="ECO:0000313" key="2">
    <source>
        <dbReference type="Proteomes" id="UP000241074"/>
    </source>
</evidence>
<sequence length="162" mass="18562">MQAIKFQYEVEHVFPHAVEHVVAVFQDLLVIARCTPKVAAYERISAQTLDFTLQTQRELGLEITPRYRLQYSFETPRTLTWQSVPGPERNVEVDARVQFAALDATKTRVTVSERIRFDLNISLITAKIVQVIAKRESSQDMLALLRNLQQEVSAAYSTRTQP</sequence>
<dbReference type="OrthoDB" id="5507072at2"/>
<proteinExistence type="predicted"/>
<reference evidence="1 2" key="2">
    <citation type="submission" date="2018-03" db="EMBL/GenBank/DDBJ databases">
        <authorList>
            <person name="Keele B.F."/>
        </authorList>
    </citation>
    <scope>NUCLEOTIDE SEQUENCE [LARGE SCALE GENOMIC DNA]</scope>
    <source>
        <strain evidence="1 2">D13</strain>
    </source>
</reference>